<comment type="similarity">
    <text evidence="2 14">Belongs to the ATPase protein 8 family.</text>
</comment>
<organism evidence="16">
    <name type="scientific">Pelvicachromis pulcher</name>
    <name type="common">Rainbow krib</name>
    <name type="synonym">Pelmatochromis pulcher</name>
    <dbReference type="NCBI Taxonomy" id="28827"/>
    <lineage>
        <taxon>Eukaryota</taxon>
        <taxon>Metazoa</taxon>
        <taxon>Chordata</taxon>
        <taxon>Craniata</taxon>
        <taxon>Vertebrata</taxon>
        <taxon>Euteleostomi</taxon>
        <taxon>Actinopterygii</taxon>
        <taxon>Neopterygii</taxon>
        <taxon>Teleostei</taxon>
        <taxon>Neoteleostei</taxon>
        <taxon>Acanthomorphata</taxon>
        <taxon>Ovalentaria</taxon>
        <taxon>Cichlomorphae</taxon>
        <taxon>Cichliformes</taxon>
        <taxon>Cichlidae</taxon>
        <taxon>African cichlids</taxon>
        <taxon>Pseudocrenilabrinae</taxon>
        <taxon>Chromidotilapiini</taxon>
        <taxon>Pelvicachromis</taxon>
    </lineage>
</organism>
<reference evidence="16" key="1">
    <citation type="submission" date="2021-06" db="EMBL/GenBank/DDBJ databases">
        <authorList>
            <person name="Eom H.-J."/>
            <person name="Nam S.-E."/>
            <person name="Rhee J.-S."/>
        </authorList>
    </citation>
    <scope>NUCLEOTIDE SEQUENCE</scope>
</reference>
<evidence type="ECO:0000256" key="1">
    <source>
        <dbReference type="ARBA" id="ARBA00004304"/>
    </source>
</evidence>
<dbReference type="GO" id="GO:0015986">
    <property type="term" value="P:proton motive force-driven ATP synthesis"/>
    <property type="evidence" value="ECO:0007669"/>
    <property type="project" value="InterPro"/>
</dbReference>
<evidence type="ECO:0000256" key="6">
    <source>
        <dbReference type="ARBA" id="ARBA00022781"/>
    </source>
</evidence>
<evidence type="ECO:0000256" key="3">
    <source>
        <dbReference type="ARBA" id="ARBA00022448"/>
    </source>
</evidence>
<accession>A0A8F9WI07</accession>
<evidence type="ECO:0000256" key="8">
    <source>
        <dbReference type="ARBA" id="ARBA00023065"/>
    </source>
</evidence>
<keyword evidence="9 14" id="KW-0496">Mitochondrion</keyword>
<keyword evidence="8 14" id="KW-0406">Ion transport</keyword>
<evidence type="ECO:0000256" key="10">
    <source>
        <dbReference type="ARBA" id="ARBA00023136"/>
    </source>
</evidence>
<dbReference type="EMBL" id="MZ357707">
    <property type="protein sequence ID" value="QYK19558.1"/>
    <property type="molecule type" value="Genomic_DNA"/>
</dbReference>
<comment type="subunit">
    <text evidence="13">Component of the ATP synthase complex composed at least of ATP5F1A/subunit alpha, ATP5F1B/subunit beta, ATP5MC1/subunit c (homooctomer), MT-ATP6/subunit a, MT-ATP8/subunit 8, ATP5ME/subunit e, ATP5MF/subunit f, ATP5MG/subunit g, ATP5MK/subunit k, ATP5MJ/subunit j, ATP5F1C/subunit gamma, ATP5F1D/subunit delta, ATP5F1E/subunit epsilon, ATP5PF/subunit F6, ATP5PB/subunit b, ATP5PD/subunit d, ATP5PO/subunit OSCP. ATP synthase complex consists of a soluble F(1) head domain (subunits alpha(3) and beta(3)) - the catalytic core - and a membrane F(0) domain - the membrane proton channel (subunits c, a, 8, e, f, g, k and j). These two domains are linked by a central stalk (subunits gamma, delta, and epsilon) rotating inside the F1 region and a stationary peripheral stalk (subunits F6, b, d, and OSCP).</text>
</comment>
<dbReference type="GO" id="GO:0031966">
    <property type="term" value="C:mitochondrial membrane"/>
    <property type="evidence" value="ECO:0007669"/>
    <property type="project" value="UniProtKB-SubCell"/>
</dbReference>
<evidence type="ECO:0000256" key="5">
    <source>
        <dbReference type="ARBA" id="ARBA00022692"/>
    </source>
</evidence>
<sequence>MPQLNPAPWFPTLIFSWFTFLTLVPPKVLAHIFPNEPAFQDTGKAKMNTWSWPWP</sequence>
<evidence type="ECO:0000256" key="7">
    <source>
        <dbReference type="ARBA" id="ARBA00022989"/>
    </source>
</evidence>
<comment type="function">
    <text evidence="12">Subunit 8, of the mitochondrial membrane ATP synthase complex (F(1)F(0) ATP synthase or Complex V) that produces ATP from ADP in the presence of a proton gradient across the membrane which is generated by electron transport complexes of the respiratory chain. ATP synthase complex consist of a soluble F(1) head domain - the catalytic core - and a membrane F(1) domain - the membrane proton channel. These two domains are linked by a central stalk rotating inside the F(1) region and a stationary peripheral stalk. During catalysis, ATP synthesis in the catalytic domain of F(1) is coupled via a rotary mechanism of the central stalk subunits to proton translocation. In vivo, can only synthesize ATP although its ATP hydrolase activity can be activated artificially in vitro. Part of the complex F(0) domain.</text>
</comment>
<dbReference type="InterPro" id="IPR050635">
    <property type="entry name" value="ATPase_protein_8"/>
</dbReference>
<evidence type="ECO:0000256" key="13">
    <source>
        <dbReference type="ARBA" id="ARBA00064647"/>
    </source>
</evidence>
<keyword evidence="6 14" id="KW-0375">Hydrogen ion transport</keyword>
<keyword evidence="15" id="KW-0732">Signal</keyword>
<dbReference type="PANTHER" id="PTHR39937">
    <property type="entry name" value="ATP SYNTHASE PROTEIN 8"/>
    <property type="match status" value="1"/>
</dbReference>
<keyword evidence="3 14" id="KW-0813">Transport</keyword>
<proteinExistence type="inferred from homology"/>
<geneLocation type="mitochondrion" evidence="16"/>
<comment type="subcellular location">
    <subcellularLocation>
        <location evidence="1 14">Mitochondrion membrane</location>
        <topology evidence="1 14">Single-pass membrane protein</topology>
    </subcellularLocation>
</comment>
<keyword evidence="5 14" id="KW-0812">Transmembrane</keyword>
<keyword evidence="4 14" id="KW-0138">CF(0)</keyword>
<keyword evidence="11" id="KW-0066">ATP synthesis</keyword>
<gene>
    <name evidence="16" type="primary">ATP8</name>
</gene>
<evidence type="ECO:0000256" key="14">
    <source>
        <dbReference type="RuleBase" id="RU003661"/>
    </source>
</evidence>
<dbReference type="Pfam" id="PF00895">
    <property type="entry name" value="ATP-synt_8"/>
    <property type="match status" value="1"/>
</dbReference>
<evidence type="ECO:0000256" key="15">
    <source>
        <dbReference type="SAM" id="SignalP"/>
    </source>
</evidence>
<evidence type="ECO:0000256" key="4">
    <source>
        <dbReference type="ARBA" id="ARBA00022547"/>
    </source>
</evidence>
<dbReference type="GO" id="GO:0015078">
    <property type="term" value="F:proton transmembrane transporter activity"/>
    <property type="evidence" value="ECO:0007669"/>
    <property type="project" value="InterPro"/>
</dbReference>
<evidence type="ECO:0000313" key="16">
    <source>
        <dbReference type="EMBL" id="QYK19558.1"/>
    </source>
</evidence>
<dbReference type="PANTHER" id="PTHR39937:SF1">
    <property type="entry name" value="ATP SYNTHASE PROTEIN 8"/>
    <property type="match status" value="1"/>
</dbReference>
<keyword evidence="7" id="KW-1133">Transmembrane helix</keyword>
<name>A0A8F9WI07_PELPU</name>
<dbReference type="GO" id="GO:0045259">
    <property type="term" value="C:proton-transporting ATP synthase complex"/>
    <property type="evidence" value="ECO:0007669"/>
    <property type="project" value="UniProtKB-KW"/>
</dbReference>
<keyword evidence="10" id="KW-0472">Membrane</keyword>
<evidence type="ECO:0000256" key="12">
    <source>
        <dbReference type="ARBA" id="ARBA00053067"/>
    </source>
</evidence>
<evidence type="ECO:0000256" key="2">
    <source>
        <dbReference type="ARBA" id="ARBA00008892"/>
    </source>
</evidence>
<evidence type="ECO:0000256" key="11">
    <source>
        <dbReference type="ARBA" id="ARBA00023310"/>
    </source>
</evidence>
<evidence type="ECO:0000256" key="9">
    <source>
        <dbReference type="ARBA" id="ARBA00023128"/>
    </source>
</evidence>
<feature type="chain" id="PRO_5034203497" description="ATP synthase complex subunit 8" evidence="15">
    <location>
        <begin position="31"/>
        <end position="55"/>
    </location>
</feature>
<feature type="signal peptide" evidence="15">
    <location>
        <begin position="1"/>
        <end position="30"/>
    </location>
</feature>
<dbReference type="AlphaFoldDB" id="A0A8F9WI07"/>
<protein>
    <recommendedName>
        <fullName evidence="14">ATP synthase complex subunit 8</fullName>
    </recommendedName>
</protein>
<dbReference type="InterPro" id="IPR001421">
    <property type="entry name" value="ATP8_metazoa"/>
</dbReference>